<evidence type="ECO:0000313" key="4">
    <source>
        <dbReference type="Proteomes" id="UP001215712"/>
    </source>
</evidence>
<dbReference type="Proteomes" id="UP001215712">
    <property type="component" value="Unassembled WGS sequence"/>
</dbReference>
<evidence type="ECO:0008006" key="5">
    <source>
        <dbReference type="Google" id="ProtNLM"/>
    </source>
</evidence>
<evidence type="ECO:0000256" key="1">
    <source>
        <dbReference type="ARBA" id="ARBA00038476"/>
    </source>
</evidence>
<dbReference type="SUPFAM" id="SSF54637">
    <property type="entry name" value="Thioesterase/thiol ester dehydrase-isomerase"/>
    <property type="match status" value="1"/>
</dbReference>
<dbReference type="PANTHER" id="PTHR12475">
    <property type="match status" value="1"/>
</dbReference>
<name>A0AAD6MW20_9EURO</name>
<comment type="similarity">
    <text evidence="1">Belongs to the lcsJ thioesterase family.</text>
</comment>
<reference evidence="3" key="1">
    <citation type="journal article" date="2023" name="IMA Fungus">
        <title>Comparative genomic study of the Penicillium genus elucidates a diverse pangenome and 15 lateral gene transfer events.</title>
        <authorList>
            <person name="Petersen C."/>
            <person name="Sorensen T."/>
            <person name="Nielsen M.R."/>
            <person name="Sondergaard T.E."/>
            <person name="Sorensen J.L."/>
            <person name="Fitzpatrick D.A."/>
            <person name="Frisvad J.C."/>
            <person name="Nielsen K.L."/>
        </authorList>
    </citation>
    <scope>NUCLEOTIDE SEQUENCE</scope>
    <source>
        <strain evidence="3">IBT 17514</strain>
    </source>
</reference>
<sequence>MISFPAFTALFGAVVAFFLYDPKAIPGLWHARMIAILAKHLLWKGNQALTANPATGPLAPSTIFRPRHTHSYCSIAEMDMNLHKSNSTFYADIDISRIELLAILFKDAITPLSARASLAPENAYSRRNRRRPLIAALGGVNCVFRREIKPYQSYEIVSRVLSWDEKWVYIVSYFLKRSRTKKDTEITEDRILASAVSKYVFKQGRQTVQPAEVLTNLGLLAGDPAVQSDADDCADVPASAPEHPPLPRQDLVDYPDHTDRKPDEWTWSYVEVERQRGLAIAKNMVGLNGK</sequence>
<protein>
    <recommendedName>
        <fullName evidence="5">Capsule polysaccharide biosynthesis protein</fullName>
    </recommendedName>
</protein>
<gene>
    <name evidence="3" type="ORF">N7493_006061</name>
</gene>
<dbReference type="AlphaFoldDB" id="A0AAD6MW20"/>
<proteinExistence type="inferred from homology"/>
<reference evidence="3" key="2">
    <citation type="submission" date="2023-01" db="EMBL/GenBank/DDBJ databases">
        <authorList>
            <person name="Petersen C."/>
        </authorList>
    </citation>
    <scope>NUCLEOTIDE SEQUENCE</scope>
    <source>
        <strain evidence="3">IBT 17514</strain>
    </source>
</reference>
<dbReference type="Pfam" id="PF13279">
    <property type="entry name" value="4HBT_2"/>
    <property type="match status" value="1"/>
</dbReference>
<evidence type="ECO:0000313" key="3">
    <source>
        <dbReference type="EMBL" id="KAJ5727034.1"/>
    </source>
</evidence>
<dbReference type="InterPro" id="IPR051490">
    <property type="entry name" value="THEM6_lcsJ_thioesterase"/>
</dbReference>
<organism evidence="3 4">
    <name type="scientific">Penicillium malachiteum</name>
    <dbReference type="NCBI Taxonomy" id="1324776"/>
    <lineage>
        <taxon>Eukaryota</taxon>
        <taxon>Fungi</taxon>
        <taxon>Dikarya</taxon>
        <taxon>Ascomycota</taxon>
        <taxon>Pezizomycotina</taxon>
        <taxon>Eurotiomycetes</taxon>
        <taxon>Eurotiomycetidae</taxon>
        <taxon>Eurotiales</taxon>
        <taxon>Aspergillaceae</taxon>
        <taxon>Penicillium</taxon>
    </lineage>
</organism>
<keyword evidence="4" id="KW-1185">Reference proteome</keyword>
<dbReference type="InterPro" id="IPR029069">
    <property type="entry name" value="HotDog_dom_sf"/>
</dbReference>
<feature type="compositionally biased region" description="Basic and acidic residues" evidence="2">
    <location>
        <begin position="250"/>
        <end position="259"/>
    </location>
</feature>
<evidence type="ECO:0000256" key="2">
    <source>
        <dbReference type="SAM" id="MobiDB-lite"/>
    </source>
</evidence>
<accession>A0AAD6MW20</accession>
<comment type="caution">
    <text evidence="3">The sequence shown here is derived from an EMBL/GenBank/DDBJ whole genome shotgun (WGS) entry which is preliminary data.</text>
</comment>
<dbReference type="PANTHER" id="PTHR12475:SF4">
    <property type="entry name" value="PROTEIN THEM6"/>
    <property type="match status" value="1"/>
</dbReference>
<dbReference type="EMBL" id="JAQJAN010000007">
    <property type="protein sequence ID" value="KAJ5727034.1"/>
    <property type="molecule type" value="Genomic_DNA"/>
</dbReference>
<feature type="region of interest" description="Disordered" evidence="2">
    <location>
        <begin position="228"/>
        <end position="259"/>
    </location>
</feature>